<accession>A0A654LZD9</accession>
<dbReference type="EMBL" id="CP012850">
    <property type="protein sequence ID" value="ALI36585.1"/>
    <property type="molecule type" value="Genomic_DNA"/>
</dbReference>
<organism evidence="1 2">
    <name type="scientific">Candidatus Nitrosocosmicus oleophilus</name>
    <dbReference type="NCBI Taxonomy" id="1353260"/>
    <lineage>
        <taxon>Archaea</taxon>
        <taxon>Nitrososphaerota</taxon>
        <taxon>Nitrososphaeria</taxon>
        <taxon>Nitrososphaerales</taxon>
        <taxon>Nitrososphaeraceae</taxon>
        <taxon>Candidatus Nitrosocosmicus</taxon>
    </lineage>
</organism>
<reference evidence="2" key="1">
    <citation type="submission" date="2015-10" db="EMBL/GenBank/DDBJ databases">
        <title>Niche specialization of a soil ammonia-oxidizing archaeon, Candidatus Nitrosocosmicus oleophilus.</title>
        <authorList>
            <person name="Jung M.-Y."/>
            <person name="Rhee S.-K."/>
        </authorList>
    </citation>
    <scope>NUCLEOTIDE SEQUENCE [LARGE SCALE GENOMIC DNA]</scope>
    <source>
        <strain evidence="2">MY3</strain>
    </source>
</reference>
<keyword evidence="2" id="KW-1185">Reference proteome</keyword>
<gene>
    <name evidence="1" type="ORF">NMY3_02389</name>
</gene>
<dbReference type="KEGG" id="taa:NMY3_02389"/>
<proteinExistence type="predicted"/>
<name>A0A654LZD9_9ARCH</name>
<sequence length="37" mass="4291">MINVKPIKDILRNTRNRCSTCGIELNPTDFTIDLEKQ</sequence>
<protein>
    <submittedName>
        <fullName evidence="1">Uncharacterized protein</fullName>
    </submittedName>
</protein>
<dbReference type="Proteomes" id="UP000058925">
    <property type="component" value="Chromosome"/>
</dbReference>
<evidence type="ECO:0000313" key="2">
    <source>
        <dbReference type="Proteomes" id="UP000058925"/>
    </source>
</evidence>
<evidence type="ECO:0000313" key="1">
    <source>
        <dbReference type="EMBL" id="ALI36585.1"/>
    </source>
</evidence>
<dbReference type="AlphaFoldDB" id="A0A654LZD9"/>